<dbReference type="PANTHER" id="PTHR30349:SF41">
    <property type="entry name" value="INTEGRASE_RECOMBINASE PROTEIN MJ0367-RELATED"/>
    <property type="match status" value="1"/>
</dbReference>
<feature type="domain" description="Core-binding (CB)" evidence="8">
    <location>
        <begin position="7"/>
        <end position="94"/>
    </location>
</feature>
<keyword evidence="4 6" id="KW-0238">DNA-binding</keyword>
<dbReference type="PROSITE" id="PS51900">
    <property type="entry name" value="CB"/>
    <property type="match status" value="1"/>
</dbReference>
<dbReference type="Pfam" id="PF00589">
    <property type="entry name" value="Phage_integrase"/>
    <property type="match status" value="1"/>
</dbReference>
<reference evidence="9 10" key="1">
    <citation type="submission" date="2019-10" db="EMBL/GenBank/DDBJ databases">
        <title>Whole-genome sequence of the extremophile Heliorestis acidaminivorans DSM 24790.</title>
        <authorList>
            <person name="Kyndt J.A."/>
            <person name="Meyer T.E."/>
        </authorList>
    </citation>
    <scope>NUCLEOTIDE SEQUENCE [LARGE SCALE GENOMIC DNA]</scope>
    <source>
        <strain evidence="9 10">DSM 24790</strain>
    </source>
</reference>
<accession>A0A6I0ESX0</accession>
<gene>
    <name evidence="9" type="ORF">F9B85_10725</name>
</gene>
<evidence type="ECO:0000313" key="10">
    <source>
        <dbReference type="Proteomes" id="UP000468766"/>
    </source>
</evidence>
<keyword evidence="10" id="KW-1185">Reference proteome</keyword>
<keyword evidence="5" id="KW-0233">DNA recombination</keyword>
<dbReference type="Gene3D" id="1.10.443.10">
    <property type="entry name" value="Intergrase catalytic core"/>
    <property type="match status" value="1"/>
</dbReference>
<proteinExistence type="inferred from homology"/>
<dbReference type="GO" id="GO:0006310">
    <property type="term" value="P:DNA recombination"/>
    <property type="evidence" value="ECO:0007669"/>
    <property type="project" value="UniProtKB-KW"/>
</dbReference>
<protein>
    <submittedName>
        <fullName evidence="9">Tyrosine-type recombinase/integrase</fullName>
    </submittedName>
</protein>
<evidence type="ECO:0000256" key="3">
    <source>
        <dbReference type="ARBA" id="ARBA00022908"/>
    </source>
</evidence>
<dbReference type="PANTHER" id="PTHR30349">
    <property type="entry name" value="PHAGE INTEGRASE-RELATED"/>
    <property type="match status" value="1"/>
</dbReference>
<dbReference type="InterPro" id="IPR010998">
    <property type="entry name" value="Integrase_recombinase_N"/>
</dbReference>
<dbReference type="InterPro" id="IPR013762">
    <property type="entry name" value="Integrase-like_cat_sf"/>
</dbReference>
<comment type="function">
    <text evidence="1">Site-specific tyrosine recombinase, which acts by catalyzing the cutting and rejoining of the recombining DNA molecules.</text>
</comment>
<dbReference type="EMBL" id="WBXO01000008">
    <property type="protein sequence ID" value="KAB2952021.1"/>
    <property type="molecule type" value="Genomic_DNA"/>
</dbReference>
<evidence type="ECO:0000256" key="6">
    <source>
        <dbReference type="PROSITE-ProRule" id="PRU01248"/>
    </source>
</evidence>
<dbReference type="Pfam" id="PF02899">
    <property type="entry name" value="Phage_int_SAM_1"/>
    <property type="match status" value="1"/>
</dbReference>
<organism evidence="9 10">
    <name type="scientific">Heliorestis acidaminivorans</name>
    <dbReference type="NCBI Taxonomy" id="553427"/>
    <lineage>
        <taxon>Bacteria</taxon>
        <taxon>Bacillati</taxon>
        <taxon>Bacillota</taxon>
        <taxon>Clostridia</taxon>
        <taxon>Eubacteriales</taxon>
        <taxon>Heliobacteriaceae</taxon>
        <taxon>Heliorestis</taxon>
    </lineage>
</organism>
<name>A0A6I0ESX0_9FIRM</name>
<dbReference type="OrthoDB" id="184666at2"/>
<dbReference type="AlphaFoldDB" id="A0A6I0ESX0"/>
<dbReference type="InterPro" id="IPR050090">
    <property type="entry name" value="Tyrosine_recombinase_XerCD"/>
</dbReference>
<dbReference type="InterPro" id="IPR044068">
    <property type="entry name" value="CB"/>
</dbReference>
<dbReference type="InterPro" id="IPR004107">
    <property type="entry name" value="Integrase_SAM-like_N"/>
</dbReference>
<dbReference type="SUPFAM" id="SSF56349">
    <property type="entry name" value="DNA breaking-rejoining enzymes"/>
    <property type="match status" value="1"/>
</dbReference>
<evidence type="ECO:0000313" key="9">
    <source>
        <dbReference type="EMBL" id="KAB2952021.1"/>
    </source>
</evidence>
<dbReference type="Gene3D" id="1.10.150.130">
    <property type="match status" value="1"/>
</dbReference>
<dbReference type="Proteomes" id="UP000468766">
    <property type="component" value="Unassembled WGS sequence"/>
</dbReference>
<dbReference type="GO" id="GO:0003677">
    <property type="term" value="F:DNA binding"/>
    <property type="evidence" value="ECO:0007669"/>
    <property type="project" value="UniProtKB-UniRule"/>
</dbReference>
<dbReference type="InterPro" id="IPR002104">
    <property type="entry name" value="Integrase_catalytic"/>
</dbReference>
<dbReference type="InterPro" id="IPR011010">
    <property type="entry name" value="DNA_brk_join_enz"/>
</dbReference>
<evidence type="ECO:0000256" key="1">
    <source>
        <dbReference type="ARBA" id="ARBA00003283"/>
    </source>
</evidence>
<evidence type="ECO:0000256" key="5">
    <source>
        <dbReference type="ARBA" id="ARBA00023172"/>
    </source>
</evidence>
<feature type="domain" description="Tyr recombinase" evidence="7">
    <location>
        <begin position="117"/>
        <end position="295"/>
    </location>
</feature>
<keyword evidence="3" id="KW-0229">DNA integration</keyword>
<comment type="caution">
    <text evidence="9">The sequence shown here is derived from an EMBL/GenBank/DDBJ whole genome shotgun (WGS) entry which is preliminary data.</text>
</comment>
<evidence type="ECO:0000259" key="7">
    <source>
        <dbReference type="PROSITE" id="PS51898"/>
    </source>
</evidence>
<dbReference type="PROSITE" id="PS51898">
    <property type="entry name" value="TYR_RECOMBINASE"/>
    <property type="match status" value="1"/>
</dbReference>
<sequence>MRIHFLEPEKGASAMFTEWLQQEGKDIKTIQSYNQSFTELKKWLEGRYGHYAYDQVTPLDLHDWISHMQTVQRLAPATIKKRIAAVKVYWSYLIDTKQTAYDPTRKVKAKRVRESEVAPRWLTRHEQAKLLMTVEKEKREFNRIRNLAIVQCMIQAGLRIFEVVALDESDVDLNRRTLVVRRGKGNKYRVVPINKDLYRTLLAWRDSVQLEGPLFISQQGKRLTERSVQYALRHYYDQIGLEDATVHSLRHSFCKNLINAGQAIQVVAQLAGHSSIEETRRYVTASKKELQNAVERISWEK</sequence>
<dbReference type="GO" id="GO:0015074">
    <property type="term" value="P:DNA integration"/>
    <property type="evidence" value="ECO:0007669"/>
    <property type="project" value="UniProtKB-KW"/>
</dbReference>
<comment type="similarity">
    <text evidence="2">Belongs to the 'phage' integrase family.</text>
</comment>
<evidence type="ECO:0000256" key="2">
    <source>
        <dbReference type="ARBA" id="ARBA00008857"/>
    </source>
</evidence>
<evidence type="ECO:0000256" key="4">
    <source>
        <dbReference type="ARBA" id="ARBA00023125"/>
    </source>
</evidence>
<evidence type="ECO:0000259" key="8">
    <source>
        <dbReference type="PROSITE" id="PS51900"/>
    </source>
</evidence>